<feature type="transmembrane region" description="Helical" evidence="4">
    <location>
        <begin position="16"/>
        <end position="37"/>
    </location>
</feature>
<protein>
    <submittedName>
        <fullName evidence="6">Sensor histidine kinase</fullName>
    </submittedName>
</protein>
<accession>A0A3G8ZWH6</accession>
<dbReference type="Proteomes" id="UP000268084">
    <property type="component" value="Chromosome"/>
</dbReference>
<keyword evidence="2 6" id="KW-0418">Kinase</keyword>
<dbReference type="CDD" id="cd16917">
    <property type="entry name" value="HATPase_UhpB-NarQ-NarX-like"/>
    <property type="match status" value="1"/>
</dbReference>
<dbReference type="EMBL" id="CP034170">
    <property type="protein sequence ID" value="AZI58784.1"/>
    <property type="molecule type" value="Genomic_DNA"/>
</dbReference>
<dbReference type="InterPro" id="IPR011712">
    <property type="entry name" value="Sig_transdc_His_kin_sub3_dim/P"/>
</dbReference>
<keyword evidence="4" id="KW-0472">Membrane</keyword>
<dbReference type="GO" id="GO:0000155">
    <property type="term" value="F:phosphorelay sensor kinase activity"/>
    <property type="evidence" value="ECO:0007669"/>
    <property type="project" value="InterPro"/>
</dbReference>
<feature type="transmembrane region" description="Helical" evidence="4">
    <location>
        <begin position="44"/>
        <end position="62"/>
    </location>
</feature>
<dbReference type="KEGG" id="nak:EH165_12215"/>
<feature type="transmembrane region" description="Helical" evidence="4">
    <location>
        <begin position="139"/>
        <end position="162"/>
    </location>
</feature>
<evidence type="ECO:0000256" key="1">
    <source>
        <dbReference type="ARBA" id="ARBA00022679"/>
    </source>
</evidence>
<dbReference type="InterPro" id="IPR005467">
    <property type="entry name" value="His_kinase_dom"/>
</dbReference>
<dbReference type="InterPro" id="IPR050482">
    <property type="entry name" value="Sensor_HK_TwoCompSys"/>
</dbReference>
<name>A0A3G8ZWH6_9ACTN</name>
<evidence type="ECO:0000259" key="5">
    <source>
        <dbReference type="PROSITE" id="PS50109"/>
    </source>
</evidence>
<keyword evidence="3" id="KW-0902">Two-component regulatory system</keyword>
<dbReference type="RefSeq" id="WP_124799688.1">
    <property type="nucleotide sequence ID" value="NZ_CP034170.1"/>
</dbReference>
<evidence type="ECO:0000256" key="4">
    <source>
        <dbReference type="SAM" id="Phobius"/>
    </source>
</evidence>
<evidence type="ECO:0000313" key="7">
    <source>
        <dbReference type="Proteomes" id="UP000268084"/>
    </source>
</evidence>
<dbReference type="Pfam" id="PF02518">
    <property type="entry name" value="HATPase_c"/>
    <property type="match status" value="1"/>
</dbReference>
<dbReference type="Gene3D" id="3.30.565.10">
    <property type="entry name" value="Histidine kinase-like ATPase, C-terminal domain"/>
    <property type="match status" value="1"/>
</dbReference>
<feature type="transmembrane region" description="Helical" evidence="4">
    <location>
        <begin position="74"/>
        <end position="104"/>
    </location>
</feature>
<dbReference type="InterPro" id="IPR036890">
    <property type="entry name" value="HATPase_C_sf"/>
</dbReference>
<keyword evidence="4" id="KW-0812">Transmembrane</keyword>
<dbReference type="PROSITE" id="PS50109">
    <property type="entry name" value="HIS_KIN"/>
    <property type="match status" value="1"/>
</dbReference>
<reference evidence="6 7" key="2">
    <citation type="submission" date="2018-12" db="EMBL/GenBank/DDBJ databases">
        <title>Nakamurella antarcticus sp. nov., isolated from Antarctica South Shetland Islands soil.</title>
        <authorList>
            <person name="Peng F."/>
        </authorList>
    </citation>
    <scope>NUCLEOTIDE SEQUENCE [LARGE SCALE GENOMIC DNA]</scope>
    <source>
        <strain evidence="6 7">S14-144</strain>
    </source>
</reference>
<evidence type="ECO:0000256" key="3">
    <source>
        <dbReference type="ARBA" id="ARBA00023012"/>
    </source>
</evidence>
<evidence type="ECO:0000313" key="6">
    <source>
        <dbReference type="EMBL" id="AZI58784.1"/>
    </source>
</evidence>
<dbReference type="PIRSF" id="PIRSF037434">
    <property type="entry name" value="STHK_ChrS"/>
    <property type="match status" value="1"/>
</dbReference>
<feature type="domain" description="Histidine kinase" evidence="5">
    <location>
        <begin position="198"/>
        <end position="398"/>
    </location>
</feature>
<dbReference type="InterPro" id="IPR017205">
    <property type="entry name" value="Sig_transdc_His_kinase_ChrS"/>
</dbReference>
<dbReference type="PANTHER" id="PTHR24421:SF62">
    <property type="entry name" value="SENSORY TRANSDUCTION HISTIDINE KINASE"/>
    <property type="match status" value="1"/>
</dbReference>
<dbReference type="SUPFAM" id="SSF55874">
    <property type="entry name" value="ATPase domain of HSP90 chaperone/DNA topoisomerase II/histidine kinase"/>
    <property type="match status" value="1"/>
</dbReference>
<sequence length="405" mass="42919">MPEIRALSSPVAVPALLRWCMHLLVAALLLLIALRAVADKGSPVVGILLTTMAVGIIYATQAKLPAIKSSSSAAAMWLGALLISWLGLLFLTPDAIYLAFPWFFLTLHLLPRRAGLAVLAATAIAAIGGFAWHQTRFTAAMAIGPILGAGVAVVTVWGYQALHAESEQRRQLIEQLHHTRAELAAAERESGMLGERERLAREIHDTLAQGLSSIQLLLRAAGRTLPPESARAAELIEQARAAAQDNLIEARRFVAALAPPALQQSSLVAALQRLCETTSQHMGFPVVFRLEGAMIALPTPVEVALLRIAQTALGNTTQHACATRAAITLTVMDTVVSLDIVDDGMGFDVVDPATLPGPNGGFGLTSMRSRATELGGVMTIESEPGQGTAIAVTIDLARTPSKQDR</sequence>
<proteinExistence type="predicted"/>
<feature type="transmembrane region" description="Helical" evidence="4">
    <location>
        <begin position="116"/>
        <end position="133"/>
    </location>
</feature>
<dbReference type="Gene3D" id="1.20.5.1930">
    <property type="match status" value="1"/>
</dbReference>
<evidence type="ECO:0000256" key="2">
    <source>
        <dbReference type="ARBA" id="ARBA00022777"/>
    </source>
</evidence>
<keyword evidence="1" id="KW-0808">Transferase</keyword>
<organism evidence="6 7">
    <name type="scientific">Nakamurella antarctica</name>
    <dbReference type="NCBI Taxonomy" id="1902245"/>
    <lineage>
        <taxon>Bacteria</taxon>
        <taxon>Bacillati</taxon>
        <taxon>Actinomycetota</taxon>
        <taxon>Actinomycetes</taxon>
        <taxon>Nakamurellales</taxon>
        <taxon>Nakamurellaceae</taxon>
        <taxon>Nakamurella</taxon>
    </lineage>
</organism>
<reference evidence="6 7" key="1">
    <citation type="submission" date="2018-11" db="EMBL/GenBank/DDBJ databases">
        <authorList>
            <person name="Da X."/>
        </authorList>
    </citation>
    <scope>NUCLEOTIDE SEQUENCE [LARGE SCALE GENOMIC DNA]</scope>
    <source>
        <strain evidence="6 7">S14-144</strain>
    </source>
</reference>
<gene>
    <name evidence="6" type="ORF">EH165_12215</name>
</gene>
<dbReference type="Pfam" id="PF07730">
    <property type="entry name" value="HisKA_3"/>
    <property type="match status" value="1"/>
</dbReference>
<dbReference type="GO" id="GO:0016020">
    <property type="term" value="C:membrane"/>
    <property type="evidence" value="ECO:0007669"/>
    <property type="project" value="InterPro"/>
</dbReference>
<dbReference type="PANTHER" id="PTHR24421">
    <property type="entry name" value="NITRATE/NITRITE SENSOR PROTEIN NARX-RELATED"/>
    <property type="match status" value="1"/>
</dbReference>
<dbReference type="OrthoDB" id="144293at2"/>
<keyword evidence="7" id="KW-1185">Reference proteome</keyword>
<dbReference type="GO" id="GO:0046983">
    <property type="term" value="F:protein dimerization activity"/>
    <property type="evidence" value="ECO:0007669"/>
    <property type="project" value="InterPro"/>
</dbReference>
<keyword evidence="4" id="KW-1133">Transmembrane helix</keyword>
<dbReference type="AlphaFoldDB" id="A0A3G8ZWH6"/>
<dbReference type="InterPro" id="IPR003594">
    <property type="entry name" value="HATPase_dom"/>
</dbReference>